<feature type="transmembrane region" description="Helical" evidence="1">
    <location>
        <begin position="229"/>
        <end position="253"/>
    </location>
</feature>
<accession>X0V196</accession>
<evidence type="ECO:0000256" key="1">
    <source>
        <dbReference type="SAM" id="Phobius"/>
    </source>
</evidence>
<dbReference type="EMBL" id="BARS01029593">
    <property type="protein sequence ID" value="GAG06293.1"/>
    <property type="molecule type" value="Genomic_DNA"/>
</dbReference>
<feature type="transmembrane region" description="Helical" evidence="1">
    <location>
        <begin position="105"/>
        <end position="124"/>
    </location>
</feature>
<keyword evidence="1" id="KW-0472">Membrane</keyword>
<reference evidence="2" key="1">
    <citation type="journal article" date="2014" name="Front. Microbiol.">
        <title>High frequency of phylogenetically diverse reductive dehalogenase-homologous genes in deep subseafloor sedimentary metagenomes.</title>
        <authorList>
            <person name="Kawai M."/>
            <person name="Futagami T."/>
            <person name="Toyoda A."/>
            <person name="Takaki Y."/>
            <person name="Nishi S."/>
            <person name="Hori S."/>
            <person name="Arai W."/>
            <person name="Tsubouchi T."/>
            <person name="Morono Y."/>
            <person name="Uchiyama I."/>
            <person name="Ito T."/>
            <person name="Fujiyama A."/>
            <person name="Inagaki F."/>
            <person name="Takami H."/>
        </authorList>
    </citation>
    <scope>NUCLEOTIDE SEQUENCE</scope>
    <source>
        <strain evidence="2">Expedition CK06-06</strain>
    </source>
</reference>
<proteinExistence type="predicted"/>
<gene>
    <name evidence="2" type="ORF">S01H1_46237</name>
</gene>
<comment type="caution">
    <text evidence="2">The sequence shown here is derived from an EMBL/GenBank/DDBJ whole genome shotgun (WGS) entry which is preliminary data.</text>
</comment>
<keyword evidence="1" id="KW-1133">Transmembrane helix</keyword>
<dbReference type="AlphaFoldDB" id="X0V196"/>
<sequence>IHEIHIVIYLIILTYWDLATMSFYSQYSLTKHLIQHAKTVFDNEEIFSLHRFQERLLRIATESSDSSIEASDEETTKRKRIALKTTSSHYSFRNLATKLIRQTRGLTIAFVALASEALAILIMFSTTLGASTSADSVLSVITIIVIFELFFISMLALVEYIELEFAVHGTLDYSKRNLIALYDLVLMRIGMSHTIQERDSKILTDDFQLSQEFFDYSNKLPTWTFDSRIALSIGGGVAIQAIVLIIGIINALMTHTSG</sequence>
<keyword evidence="1" id="KW-0812">Transmembrane</keyword>
<feature type="non-terminal residue" evidence="2">
    <location>
        <position position="1"/>
    </location>
</feature>
<protein>
    <submittedName>
        <fullName evidence="2">Uncharacterized protein</fullName>
    </submittedName>
</protein>
<feature type="transmembrane region" description="Helical" evidence="1">
    <location>
        <begin position="136"/>
        <end position="158"/>
    </location>
</feature>
<evidence type="ECO:0000313" key="2">
    <source>
        <dbReference type="EMBL" id="GAG06293.1"/>
    </source>
</evidence>
<name>X0V196_9ZZZZ</name>
<feature type="transmembrane region" description="Helical" evidence="1">
    <location>
        <begin position="6"/>
        <end position="24"/>
    </location>
</feature>
<organism evidence="2">
    <name type="scientific">marine sediment metagenome</name>
    <dbReference type="NCBI Taxonomy" id="412755"/>
    <lineage>
        <taxon>unclassified sequences</taxon>
        <taxon>metagenomes</taxon>
        <taxon>ecological metagenomes</taxon>
    </lineage>
</organism>